<keyword evidence="6" id="KW-1133">Transmembrane helix</keyword>
<sequence length="657" mass="73314">MENNSGDRITPLLDYENATNGLNDNNTTSTNSGFILSRKRVVFLITGLLVVALVVVAYVCSSANGKVDPPNDVPLCASNEALKAAKVVAGGDLLYRRRVPRGVLEGFSPKSNDPLKEDVQASCVWTRDMLNWQKSGFHFQPKKNWMNDPCGPLYYKGNYHIFYQYNPGQAVWGNITWGHAISKDLIHWDELPLAFEPSEWYDVGGVFTGSATVLPDGRVIMLFTGADKYGEQLQNLAYPADPSDDLLIKWTKYPGNPILRRPPGVGPTDYRDPTTAWLTSEGKWRITIGSKYNRTGVSFVYDTTDFMNYELKDTLLHSVEGVGMWECVDIFPVSTTSDDGLDVSYNGTNIKHVMKASMDDDRYDTYAIGTYDDASGTWVPDDPSIDIGLGLRYDYGTFYASKSFYDEAKKRRVLWGYVHESDYEVIDVLRGWASIYNVPRTIALDRKTGTNLLVWPVEEVEQLRNNRKTFNNITVNPGSVIPLDIGSASQLDIEAEFEIDGKTLEGMEINEELYTCNSSEGAVRRGGLGPFGLSVLSTKSLSELTPVYFYVIKGSDGNLITHFCADHSKSSLAYDVIKNIFGSTVPVLQGEKLTMRILVDHSIVESFAQRGRTNIISRVYPTQAIYDNAKLFLFNNATDATIKASIQVWQMGSAQLR</sequence>
<evidence type="ECO:0000259" key="8">
    <source>
        <dbReference type="Pfam" id="PF08244"/>
    </source>
</evidence>
<feature type="domain" description="Glycosyl hydrolase family 32 C-terminal" evidence="8">
    <location>
        <begin position="459"/>
        <end position="650"/>
    </location>
</feature>
<evidence type="ECO:0000256" key="5">
    <source>
        <dbReference type="RuleBase" id="RU362110"/>
    </source>
</evidence>
<dbReference type="Pfam" id="PF00251">
    <property type="entry name" value="Glyco_hydro_32N"/>
    <property type="match status" value="1"/>
</dbReference>
<dbReference type="SUPFAM" id="SSF75005">
    <property type="entry name" value="Arabinanase/levansucrase/invertase"/>
    <property type="match status" value="1"/>
</dbReference>
<keyword evidence="6" id="KW-0472">Membrane</keyword>
<dbReference type="InterPro" id="IPR050551">
    <property type="entry name" value="Fructan_Metab_Enzymes"/>
</dbReference>
<feature type="domain" description="Glycosyl hydrolase family 32 N-terminal" evidence="7">
    <location>
        <begin position="138"/>
        <end position="456"/>
    </location>
</feature>
<protein>
    <recommendedName>
        <fullName evidence="11">Beta-fructofuranosidase</fullName>
    </recommendedName>
</protein>
<dbReference type="CDD" id="cd18624">
    <property type="entry name" value="GH32_Fruct1-like"/>
    <property type="match status" value="1"/>
</dbReference>
<accession>A0AAV3R234</accession>
<comment type="subunit">
    <text evidence="4">May be present in two forms, a 70 kDa monomer and a heterodimer of the 30 kDa and 38 kDa subunits. The ratio of the levels of the two forms within cells appears to be regulated developmentally.</text>
</comment>
<reference evidence="9 10" key="1">
    <citation type="submission" date="2024-01" db="EMBL/GenBank/DDBJ databases">
        <title>The complete chloroplast genome sequence of Lithospermum erythrorhizon: insights into the phylogenetic relationship among Boraginaceae species and the maternal lineages of purple gromwells.</title>
        <authorList>
            <person name="Okada T."/>
            <person name="Watanabe K."/>
        </authorList>
    </citation>
    <scope>NUCLEOTIDE SEQUENCE [LARGE SCALE GENOMIC DNA]</scope>
</reference>
<dbReference type="FunFam" id="2.115.10.20:FF:000001">
    <property type="entry name" value="Beta-fructofuranosidase, insoluble isoenzyme CWINV1"/>
    <property type="match status" value="1"/>
</dbReference>
<dbReference type="InterPro" id="IPR023296">
    <property type="entry name" value="Glyco_hydro_beta-prop_sf"/>
</dbReference>
<dbReference type="PANTHER" id="PTHR31953">
    <property type="entry name" value="BETA-FRUCTOFURANOSIDASE, INSOLUBLE ISOENZYME CWINV1-RELATED"/>
    <property type="match status" value="1"/>
</dbReference>
<name>A0AAV3R234_LITER</name>
<dbReference type="InterPro" id="IPR013320">
    <property type="entry name" value="ConA-like_dom_sf"/>
</dbReference>
<evidence type="ECO:0000256" key="4">
    <source>
        <dbReference type="ARBA" id="ARBA00062317"/>
    </source>
</evidence>
<keyword evidence="6" id="KW-0812">Transmembrane</keyword>
<dbReference type="SUPFAM" id="SSF49899">
    <property type="entry name" value="Concanavalin A-like lectins/glucanases"/>
    <property type="match status" value="1"/>
</dbReference>
<evidence type="ECO:0000256" key="3">
    <source>
        <dbReference type="ARBA" id="ARBA00023295"/>
    </source>
</evidence>
<evidence type="ECO:0000313" key="9">
    <source>
        <dbReference type="EMBL" id="GAA0169661.1"/>
    </source>
</evidence>
<dbReference type="Proteomes" id="UP001454036">
    <property type="component" value="Unassembled WGS sequence"/>
</dbReference>
<evidence type="ECO:0000256" key="2">
    <source>
        <dbReference type="ARBA" id="ARBA00022801"/>
    </source>
</evidence>
<keyword evidence="3 5" id="KW-0326">Glycosidase</keyword>
<dbReference type="InterPro" id="IPR013148">
    <property type="entry name" value="Glyco_hydro_32_N"/>
</dbReference>
<dbReference type="Gene3D" id="2.115.10.20">
    <property type="entry name" value="Glycosyl hydrolase domain, family 43"/>
    <property type="match status" value="1"/>
</dbReference>
<dbReference type="EMBL" id="BAABME010006929">
    <property type="protein sequence ID" value="GAA0169661.1"/>
    <property type="molecule type" value="Genomic_DNA"/>
</dbReference>
<dbReference type="Gene3D" id="2.60.120.560">
    <property type="entry name" value="Exo-inulinase, domain 1"/>
    <property type="match status" value="1"/>
</dbReference>
<comment type="similarity">
    <text evidence="1 5">Belongs to the glycosyl hydrolase 32 family.</text>
</comment>
<dbReference type="AlphaFoldDB" id="A0AAV3R234"/>
<evidence type="ECO:0000313" key="10">
    <source>
        <dbReference type="Proteomes" id="UP001454036"/>
    </source>
</evidence>
<feature type="transmembrane region" description="Helical" evidence="6">
    <location>
        <begin position="41"/>
        <end position="59"/>
    </location>
</feature>
<dbReference type="GO" id="GO:0005975">
    <property type="term" value="P:carbohydrate metabolic process"/>
    <property type="evidence" value="ECO:0007669"/>
    <property type="project" value="InterPro"/>
</dbReference>
<proteinExistence type="inferred from homology"/>
<evidence type="ECO:0008006" key="11">
    <source>
        <dbReference type="Google" id="ProtNLM"/>
    </source>
</evidence>
<dbReference type="Pfam" id="PF08244">
    <property type="entry name" value="Glyco_hydro_32C"/>
    <property type="match status" value="1"/>
</dbReference>
<evidence type="ECO:0000259" key="7">
    <source>
        <dbReference type="Pfam" id="PF00251"/>
    </source>
</evidence>
<organism evidence="9 10">
    <name type="scientific">Lithospermum erythrorhizon</name>
    <name type="common">Purple gromwell</name>
    <name type="synonym">Lithospermum officinale var. erythrorhizon</name>
    <dbReference type="NCBI Taxonomy" id="34254"/>
    <lineage>
        <taxon>Eukaryota</taxon>
        <taxon>Viridiplantae</taxon>
        <taxon>Streptophyta</taxon>
        <taxon>Embryophyta</taxon>
        <taxon>Tracheophyta</taxon>
        <taxon>Spermatophyta</taxon>
        <taxon>Magnoliopsida</taxon>
        <taxon>eudicotyledons</taxon>
        <taxon>Gunneridae</taxon>
        <taxon>Pentapetalae</taxon>
        <taxon>asterids</taxon>
        <taxon>lamiids</taxon>
        <taxon>Boraginales</taxon>
        <taxon>Boraginaceae</taxon>
        <taxon>Boraginoideae</taxon>
        <taxon>Lithospermeae</taxon>
        <taxon>Lithospermum</taxon>
    </lineage>
</organism>
<dbReference type="FunFam" id="2.60.120.560:FF:000002">
    <property type="entry name" value="Beta-fructofuranosidase, insoluble isoenzyme CWINV1"/>
    <property type="match status" value="1"/>
</dbReference>
<dbReference type="InterPro" id="IPR013189">
    <property type="entry name" value="Glyco_hydro_32_C"/>
</dbReference>
<dbReference type="SMART" id="SM00640">
    <property type="entry name" value="Glyco_32"/>
    <property type="match status" value="1"/>
</dbReference>
<evidence type="ECO:0000256" key="6">
    <source>
        <dbReference type="SAM" id="Phobius"/>
    </source>
</evidence>
<evidence type="ECO:0000256" key="1">
    <source>
        <dbReference type="ARBA" id="ARBA00009902"/>
    </source>
</evidence>
<dbReference type="GO" id="GO:0004553">
    <property type="term" value="F:hydrolase activity, hydrolyzing O-glycosyl compounds"/>
    <property type="evidence" value="ECO:0007669"/>
    <property type="project" value="InterPro"/>
</dbReference>
<dbReference type="InterPro" id="IPR001362">
    <property type="entry name" value="Glyco_hydro_32"/>
</dbReference>
<comment type="caution">
    <text evidence="9">The sequence shown here is derived from an EMBL/GenBank/DDBJ whole genome shotgun (WGS) entry which is preliminary data.</text>
</comment>
<gene>
    <name evidence="9" type="ORF">LIER_24096</name>
</gene>
<keyword evidence="2 5" id="KW-0378">Hydrolase</keyword>
<keyword evidence="10" id="KW-1185">Reference proteome</keyword>